<comment type="caution">
    <text evidence="2">The sequence shown here is derived from an EMBL/GenBank/DDBJ whole genome shotgun (WGS) entry which is preliminary data.</text>
</comment>
<dbReference type="AlphaFoldDB" id="A0A840BH18"/>
<gene>
    <name evidence="2" type="ORF">GGR36_001261</name>
</gene>
<dbReference type="InterPro" id="IPR013976">
    <property type="entry name" value="HDOD"/>
</dbReference>
<dbReference type="Pfam" id="PF08668">
    <property type="entry name" value="HDOD"/>
    <property type="match status" value="1"/>
</dbReference>
<dbReference type="EMBL" id="JACIET010000001">
    <property type="protein sequence ID" value="MBB4011953.1"/>
    <property type="molecule type" value="Genomic_DNA"/>
</dbReference>
<accession>A0A840BH18</accession>
<proteinExistence type="predicted"/>
<dbReference type="PANTHER" id="PTHR33525">
    <property type="match status" value="1"/>
</dbReference>
<evidence type="ECO:0000259" key="1">
    <source>
        <dbReference type="PROSITE" id="PS51833"/>
    </source>
</evidence>
<keyword evidence="3" id="KW-1185">Reference proteome</keyword>
<name>A0A840BH18_9RHOO</name>
<dbReference type="Proteomes" id="UP000561045">
    <property type="component" value="Unassembled WGS sequence"/>
</dbReference>
<protein>
    <submittedName>
        <fullName evidence="2">HD-like signal output (HDOD) protein</fullName>
    </submittedName>
</protein>
<dbReference type="Gene3D" id="1.10.3210.10">
    <property type="entry name" value="Hypothetical protein af1432"/>
    <property type="match status" value="1"/>
</dbReference>
<evidence type="ECO:0000313" key="3">
    <source>
        <dbReference type="Proteomes" id="UP000561045"/>
    </source>
</evidence>
<feature type="domain" description="HDOD" evidence="1">
    <location>
        <begin position="14"/>
        <end position="209"/>
    </location>
</feature>
<organism evidence="2 3">
    <name type="scientific">Niveibacterium umoris</name>
    <dbReference type="NCBI Taxonomy" id="1193620"/>
    <lineage>
        <taxon>Bacteria</taxon>
        <taxon>Pseudomonadati</taxon>
        <taxon>Pseudomonadota</taxon>
        <taxon>Betaproteobacteria</taxon>
        <taxon>Rhodocyclales</taxon>
        <taxon>Rhodocyclaceae</taxon>
        <taxon>Niveibacterium</taxon>
    </lineage>
</organism>
<sequence>MHLAQELVAYVDRLATLPDVYLKVRSALDDPDVSIAEVADVIATDPSLTAALLRLANSAFYGYARKIESIQRAVSLIGLEQVHDLVLATSVTAMFSGIRPQRMDMARFWRDSVRRGMLAREVARTLRGVSPERLFVSGLLADAGHLVMYVAVPDLMALVLDTPPGDGDTLPDVERRIIGCDFAEVGAALTAKWQLPVTFGVLIGAQLQPETAGDNAPAAALLNLVSAVATQAGDGSDYEYPLHHRSEALAGITRDEVEAVLPSVEAQMEMMMAVLANA</sequence>
<evidence type="ECO:0000313" key="2">
    <source>
        <dbReference type="EMBL" id="MBB4011953.1"/>
    </source>
</evidence>
<reference evidence="2 3" key="1">
    <citation type="submission" date="2020-08" db="EMBL/GenBank/DDBJ databases">
        <title>Genomic Encyclopedia of Type Strains, Phase IV (KMG-IV): sequencing the most valuable type-strain genomes for metagenomic binning, comparative biology and taxonomic classification.</title>
        <authorList>
            <person name="Goeker M."/>
        </authorList>
    </citation>
    <scope>NUCLEOTIDE SEQUENCE [LARGE SCALE GENOMIC DNA]</scope>
    <source>
        <strain evidence="2 3">DSM 106739</strain>
    </source>
</reference>
<dbReference type="SUPFAM" id="SSF109604">
    <property type="entry name" value="HD-domain/PDEase-like"/>
    <property type="match status" value="1"/>
</dbReference>
<dbReference type="PROSITE" id="PS51833">
    <property type="entry name" value="HDOD"/>
    <property type="match status" value="1"/>
</dbReference>
<dbReference type="RefSeq" id="WP_183633194.1">
    <property type="nucleotide sequence ID" value="NZ_BAABLE010000011.1"/>
</dbReference>
<dbReference type="InterPro" id="IPR052340">
    <property type="entry name" value="RNase_Y/CdgJ"/>
</dbReference>
<dbReference type="PANTHER" id="PTHR33525:SF3">
    <property type="entry name" value="RIBONUCLEASE Y"/>
    <property type="match status" value="1"/>
</dbReference>